<name>A0ABD1DXH8_CULPP</name>
<organism evidence="1 2">
    <name type="scientific">Culex pipiens pipiens</name>
    <name type="common">Northern house mosquito</name>
    <dbReference type="NCBI Taxonomy" id="38569"/>
    <lineage>
        <taxon>Eukaryota</taxon>
        <taxon>Metazoa</taxon>
        <taxon>Ecdysozoa</taxon>
        <taxon>Arthropoda</taxon>
        <taxon>Hexapoda</taxon>
        <taxon>Insecta</taxon>
        <taxon>Pterygota</taxon>
        <taxon>Neoptera</taxon>
        <taxon>Endopterygota</taxon>
        <taxon>Diptera</taxon>
        <taxon>Nematocera</taxon>
        <taxon>Culicoidea</taxon>
        <taxon>Culicidae</taxon>
        <taxon>Culicinae</taxon>
        <taxon>Culicini</taxon>
        <taxon>Culex</taxon>
        <taxon>Culex</taxon>
    </lineage>
</organism>
<keyword evidence="2" id="KW-1185">Reference proteome</keyword>
<gene>
    <name evidence="1" type="ORF">pipiens_005389</name>
</gene>
<protein>
    <submittedName>
        <fullName evidence="1">Uncharacterized protein</fullName>
    </submittedName>
</protein>
<evidence type="ECO:0000313" key="2">
    <source>
        <dbReference type="Proteomes" id="UP001562425"/>
    </source>
</evidence>
<accession>A0ABD1DXH8</accession>
<comment type="caution">
    <text evidence="1">The sequence shown here is derived from an EMBL/GenBank/DDBJ whole genome shotgun (WGS) entry which is preliminary data.</text>
</comment>
<proteinExistence type="predicted"/>
<dbReference type="AlphaFoldDB" id="A0ABD1DXH8"/>
<dbReference type="Proteomes" id="UP001562425">
    <property type="component" value="Unassembled WGS sequence"/>
</dbReference>
<reference evidence="1 2" key="1">
    <citation type="submission" date="2024-05" db="EMBL/GenBank/DDBJ databases">
        <title>Culex pipiens pipiens assembly and annotation.</title>
        <authorList>
            <person name="Alout H."/>
            <person name="Durand T."/>
        </authorList>
    </citation>
    <scope>NUCLEOTIDE SEQUENCE [LARGE SCALE GENOMIC DNA]</scope>
    <source>
        <strain evidence="1">HA-2024</strain>
        <tissue evidence="1">Whole body</tissue>
    </source>
</reference>
<evidence type="ECO:0000313" key="1">
    <source>
        <dbReference type="EMBL" id="KAL1404341.1"/>
    </source>
</evidence>
<dbReference type="EMBL" id="JBEHCU010000515">
    <property type="protein sequence ID" value="KAL1404341.1"/>
    <property type="molecule type" value="Genomic_DNA"/>
</dbReference>
<sequence>MRLIASGSRVRDQLDLIARSFWVLCYTFCRSDVTHEAMRLRCPLAAAVQAIDRYRSMFSGTCSGLARVLGSRSPPSSSLLARIATDDQFDSELLDGVRNQIDDNLL</sequence>